<dbReference type="AlphaFoldDB" id="A0A1I6Y1R5"/>
<organism evidence="2 3">
    <name type="scientific">Actinopolyspora righensis</name>
    <dbReference type="NCBI Taxonomy" id="995060"/>
    <lineage>
        <taxon>Bacteria</taxon>
        <taxon>Bacillati</taxon>
        <taxon>Actinomycetota</taxon>
        <taxon>Actinomycetes</taxon>
        <taxon>Actinopolysporales</taxon>
        <taxon>Actinopolysporaceae</taxon>
        <taxon>Actinopolyspora</taxon>
        <taxon>Actinopolyspora alba group</taxon>
    </lineage>
</organism>
<feature type="region of interest" description="Disordered" evidence="1">
    <location>
        <begin position="1"/>
        <end position="72"/>
    </location>
</feature>
<feature type="compositionally biased region" description="Low complexity" evidence="1">
    <location>
        <begin position="35"/>
        <end position="65"/>
    </location>
</feature>
<sequence length="355" mass="37600">MAAPAFSVCSTRPLGRRGERDRSCSKRSSSRSRRLYSASGSDWAAAVANSARRSNRAADPAAPDAEPGTADRCSCARSGSFGCAKSGRTGSAAEFVPRDPSGGVVPVAGVAEGAEAGGCSDRGNPGRASCRSIDPGIGSRGLVTTPPELRCCRQTHSLRRQQACFAFPIQVIEAAPPTTSARRYPLDRLVFPPDVSSRAARAWSFAVTDGTLYRLNDTKRTVQPNTTTTHEWEHGALRVSAAVCRGATLAPRAWLGAPQGSASISREIAAPLRRSAEPRPPSQAEPPPLPQSAPPRVLRCGSREEGPTLCRSLPDVGPPRSESRARGSAKRPPTKTETEQCHKCRWSLGRSPTLA</sequence>
<feature type="compositionally biased region" description="Pro residues" evidence="1">
    <location>
        <begin position="278"/>
        <end position="293"/>
    </location>
</feature>
<evidence type="ECO:0000313" key="2">
    <source>
        <dbReference type="EMBL" id="SFT44171.1"/>
    </source>
</evidence>
<evidence type="ECO:0000256" key="1">
    <source>
        <dbReference type="SAM" id="MobiDB-lite"/>
    </source>
</evidence>
<dbReference type="Proteomes" id="UP000199165">
    <property type="component" value="Unassembled WGS sequence"/>
</dbReference>
<reference evidence="3" key="1">
    <citation type="submission" date="2016-10" db="EMBL/GenBank/DDBJ databases">
        <authorList>
            <person name="Varghese N."/>
            <person name="Submissions S."/>
        </authorList>
    </citation>
    <scope>NUCLEOTIDE SEQUENCE [LARGE SCALE GENOMIC DNA]</scope>
    <source>
        <strain evidence="3">DSM 45501</strain>
    </source>
</reference>
<protein>
    <submittedName>
        <fullName evidence="2">Uncharacterized protein</fullName>
    </submittedName>
</protein>
<proteinExistence type="predicted"/>
<keyword evidence="3" id="KW-1185">Reference proteome</keyword>
<evidence type="ECO:0000313" key="3">
    <source>
        <dbReference type="Proteomes" id="UP000199165"/>
    </source>
</evidence>
<gene>
    <name evidence="2" type="ORF">SAMN04487904_102108</name>
</gene>
<feature type="region of interest" description="Disordered" evidence="1">
    <location>
        <begin position="272"/>
        <end position="355"/>
    </location>
</feature>
<dbReference type="EMBL" id="FPAT01000002">
    <property type="protein sequence ID" value="SFT44171.1"/>
    <property type="molecule type" value="Genomic_DNA"/>
</dbReference>
<name>A0A1I6Y1R5_9ACTN</name>
<accession>A0A1I6Y1R5</accession>